<sequence>MASRYAEVHAAWRRDPEAFWREAARAVDWIRPPDRIFDPASGPYGRWFPDATLNICHNALDRHADGARRDQVALIHDSPVTGAVSRFTYGEMRDTVATLAAVLAAEGVGYGDRVVLYMPMIPQAVFAMLACARIGAVHSVVFGGFAAAELAKRIDDAAPKLVLTASCGVEPARIVPYKPLLDEALRLARHAPARCLVWQRPQAPAGLVPGRDRDWAEAVAAAERAGMRAACVEVKATDPLYILYTSGTTGLPKGVVRDTGGYAVALAWSMPNLYGVAPGEAFFTASDIGWVVGHSYIVYGPLIHGATSVLYEGKPVGTPDAGAVWRVCADHGVAAFFTAPTAFRAIRKEDPDGVLRRHHDLSRLRTLFLAGERADPTTVRWAEQGFGLPVVDHWWQTETGWCIAGNPAGLGLLPTKAGSPTVPMPGFALKAVDEAGAEVPPGTMGALVIALPLPPGALPTLWGQDGRMVDSYLSAFPGHYETGDAGTVDADGYVWVMGRTDDIINVAGHRLSTGGMEEVLAAHPDVAECAVIGMSDALKGEVPLGFLVLKAGSARPRAAVEGEVVALVRERIGPVAAFKLAVAVDRLPKTRSGKILRGTMKRIADGADWALPATIEDPATLDEIGLALLARGLPAERPAVSPAVPGPETSR</sequence>
<dbReference type="Pfam" id="PF00501">
    <property type="entry name" value="AMP-binding"/>
    <property type="match status" value="1"/>
</dbReference>
<dbReference type="PROSITE" id="PS00455">
    <property type="entry name" value="AMP_BINDING"/>
    <property type="match status" value="1"/>
</dbReference>
<dbReference type="AlphaFoldDB" id="A0A4Q2RKH0"/>
<evidence type="ECO:0000259" key="4">
    <source>
        <dbReference type="Pfam" id="PF16177"/>
    </source>
</evidence>
<feature type="domain" description="AMP-binding enzyme C-terminal" evidence="3">
    <location>
        <begin position="516"/>
        <end position="594"/>
    </location>
</feature>
<proteinExistence type="inferred from homology"/>
<dbReference type="EMBL" id="QYBC01000001">
    <property type="protein sequence ID" value="RYB07773.1"/>
    <property type="molecule type" value="Genomic_DNA"/>
</dbReference>
<evidence type="ECO:0000313" key="5">
    <source>
        <dbReference type="EMBL" id="RYB07773.1"/>
    </source>
</evidence>
<dbReference type="InterPro" id="IPR025110">
    <property type="entry name" value="AMP-bd_C"/>
</dbReference>
<dbReference type="Proteomes" id="UP000289411">
    <property type="component" value="Unassembled WGS sequence"/>
</dbReference>
<dbReference type="InterPro" id="IPR000873">
    <property type="entry name" value="AMP-dep_synth/lig_dom"/>
</dbReference>
<evidence type="ECO:0000259" key="3">
    <source>
        <dbReference type="Pfam" id="PF13193"/>
    </source>
</evidence>
<dbReference type="RefSeq" id="WP_129217245.1">
    <property type="nucleotide sequence ID" value="NZ_QYBC01000001.1"/>
</dbReference>
<dbReference type="InterPro" id="IPR032387">
    <property type="entry name" value="ACAS_N"/>
</dbReference>
<dbReference type="InterPro" id="IPR020845">
    <property type="entry name" value="AMP-binding_CS"/>
</dbReference>
<accession>A0A4Q2RKH0</accession>
<gene>
    <name evidence="5" type="primary">prpE</name>
    <name evidence="5" type="synonym">yahU</name>
    <name evidence="5" type="ORF">D3272_01190</name>
</gene>
<name>A0A4Q2RKH0_9HYPH</name>
<keyword evidence="6" id="KW-1185">Reference proteome</keyword>
<reference evidence="5 6" key="2">
    <citation type="submission" date="2019-02" db="EMBL/GenBank/DDBJ databases">
        <title>'Lichenibacterium ramalinii' gen. nov. sp. nov., 'Lichenibacterium minor' gen. nov. sp. nov.</title>
        <authorList>
            <person name="Pankratov T."/>
        </authorList>
    </citation>
    <scope>NUCLEOTIDE SEQUENCE [LARGE SCALE GENOMIC DNA]</scope>
    <source>
        <strain evidence="5 6">RmlP001</strain>
    </source>
</reference>
<protein>
    <submittedName>
        <fullName evidence="5">Propionyl-CoA synthetase</fullName>
        <ecNumber evidence="5">6.2.1.17</ecNumber>
    </submittedName>
</protein>
<dbReference type="Pfam" id="PF16177">
    <property type="entry name" value="ACAS_N"/>
    <property type="match status" value="1"/>
</dbReference>
<evidence type="ECO:0000256" key="1">
    <source>
        <dbReference type="ARBA" id="ARBA00006432"/>
    </source>
</evidence>
<dbReference type="InterPro" id="IPR045851">
    <property type="entry name" value="AMP-bd_C_sf"/>
</dbReference>
<reference evidence="5 6" key="1">
    <citation type="submission" date="2018-09" db="EMBL/GenBank/DDBJ databases">
        <authorList>
            <person name="Grouzdev D.S."/>
            <person name="Krutkina M.S."/>
        </authorList>
    </citation>
    <scope>NUCLEOTIDE SEQUENCE [LARGE SCALE GENOMIC DNA]</scope>
    <source>
        <strain evidence="5 6">RmlP001</strain>
    </source>
</reference>
<dbReference type="InterPro" id="IPR042099">
    <property type="entry name" value="ANL_N_sf"/>
</dbReference>
<dbReference type="SUPFAM" id="SSF56801">
    <property type="entry name" value="Acetyl-CoA synthetase-like"/>
    <property type="match status" value="1"/>
</dbReference>
<evidence type="ECO:0000313" key="6">
    <source>
        <dbReference type="Proteomes" id="UP000289411"/>
    </source>
</evidence>
<dbReference type="OrthoDB" id="9803968at2"/>
<comment type="caution">
    <text evidence="5">The sequence shown here is derived from an EMBL/GenBank/DDBJ whole genome shotgun (WGS) entry which is preliminary data.</text>
</comment>
<dbReference type="PANTHER" id="PTHR43347">
    <property type="entry name" value="ACYL-COA SYNTHETASE"/>
    <property type="match status" value="1"/>
</dbReference>
<dbReference type="Gene3D" id="3.40.50.12780">
    <property type="entry name" value="N-terminal domain of ligase-like"/>
    <property type="match status" value="1"/>
</dbReference>
<dbReference type="EC" id="6.2.1.17" evidence="5"/>
<organism evidence="5 6">
    <name type="scientific">Lichenibacterium ramalinae</name>
    <dbReference type="NCBI Taxonomy" id="2316527"/>
    <lineage>
        <taxon>Bacteria</taxon>
        <taxon>Pseudomonadati</taxon>
        <taxon>Pseudomonadota</taxon>
        <taxon>Alphaproteobacteria</taxon>
        <taxon>Hyphomicrobiales</taxon>
        <taxon>Lichenihabitantaceae</taxon>
        <taxon>Lichenibacterium</taxon>
    </lineage>
</organism>
<dbReference type="PANTHER" id="PTHR43347:SF3">
    <property type="entry name" value="ACYL-COA SYNTHETASE SHORT-CHAIN FAMILY MEMBER 3, MITOCHONDRIAL"/>
    <property type="match status" value="1"/>
</dbReference>
<feature type="domain" description="AMP-dependent synthetase/ligase" evidence="2">
    <location>
        <begin position="62"/>
        <end position="450"/>
    </location>
</feature>
<feature type="domain" description="Acetyl-coenzyme A synthetase N-terminal" evidence="4">
    <location>
        <begin position="5"/>
        <end position="59"/>
    </location>
</feature>
<dbReference type="Pfam" id="PF13193">
    <property type="entry name" value="AMP-binding_C"/>
    <property type="match status" value="1"/>
</dbReference>
<dbReference type="GO" id="GO:0050218">
    <property type="term" value="F:propionate-CoA ligase activity"/>
    <property type="evidence" value="ECO:0007669"/>
    <property type="project" value="UniProtKB-EC"/>
</dbReference>
<evidence type="ECO:0000259" key="2">
    <source>
        <dbReference type="Pfam" id="PF00501"/>
    </source>
</evidence>
<comment type="similarity">
    <text evidence="1">Belongs to the ATP-dependent AMP-binding enzyme family.</text>
</comment>
<dbReference type="Gene3D" id="3.30.300.30">
    <property type="match status" value="1"/>
</dbReference>
<keyword evidence="5" id="KW-0436">Ligase</keyword>